<dbReference type="PANTHER" id="PTHR46093">
    <property type="entry name" value="ACYL-COA-BINDING DOMAIN-CONTAINING PROTEIN 5"/>
    <property type="match status" value="1"/>
</dbReference>
<feature type="coiled-coil region" evidence="3">
    <location>
        <begin position="359"/>
        <end position="386"/>
    </location>
</feature>
<feature type="compositionally biased region" description="Acidic residues" evidence="4">
    <location>
        <begin position="994"/>
        <end position="1011"/>
    </location>
</feature>
<feature type="region of interest" description="Disordered" evidence="4">
    <location>
        <begin position="833"/>
        <end position="887"/>
    </location>
</feature>
<feature type="compositionally biased region" description="Basic and acidic residues" evidence="4">
    <location>
        <begin position="864"/>
        <end position="876"/>
    </location>
</feature>
<dbReference type="SUPFAM" id="SSF117281">
    <property type="entry name" value="Kelch motif"/>
    <property type="match status" value="1"/>
</dbReference>
<keyword evidence="7" id="KW-1185">Reference proteome</keyword>
<organism evidence="6 7">
    <name type="scientific">Tritrichomonas musculus</name>
    <dbReference type="NCBI Taxonomy" id="1915356"/>
    <lineage>
        <taxon>Eukaryota</taxon>
        <taxon>Metamonada</taxon>
        <taxon>Parabasalia</taxon>
        <taxon>Tritrichomonadida</taxon>
        <taxon>Tritrichomonadidae</taxon>
        <taxon>Tritrichomonas</taxon>
    </lineage>
</organism>
<evidence type="ECO:0000313" key="7">
    <source>
        <dbReference type="Proteomes" id="UP001470230"/>
    </source>
</evidence>
<dbReference type="PROSITE" id="PS50010">
    <property type="entry name" value="DH_2"/>
    <property type="match status" value="1"/>
</dbReference>
<evidence type="ECO:0000256" key="2">
    <source>
        <dbReference type="ARBA" id="ARBA00022737"/>
    </source>
</evidence>
<dbReference type="InterPro" id="IPR000219">
    <property type="entry name" value="DH_dom"/>
</dbReference>
<feature type="compositionally biased region" description="Basic and acidic residues" evidence="4">
    <location>
        <begin position="1012"/>
        <end position="1024"/>
    </location>
</feature>
<protein>
    <recommendedName>
        <fullName evidence="5">DH domain-containing protein</fullName>
    </recommendedName>
</protein>
<dbReference type="SMART" id="SM00325">
    <property type="entry name" value="RhoGEF"/>
    <property type="match status" value="1"/>
</dbReference>
<dbReference type="Gene3D" id="2.120.10.80">
    <property type="entry name" value="Kelch-type beta propeller"/>
    <property type="match status" value="2"/>
</dbReference>
<dbReference type="InterPro" id="IPR006652">
    <property type="entry name" value="Kelch_1"/>
</dbReference>
<evidence type="ECO:0000256" key="3">
    <source>
        <dbReference type="SAM" id="Coils"/>
    </source>
</evidence>
<dbReference type="SMART" id="SM00612">
    <property type="entry name" value="Kelch"/>
    <property type="match status" value="2"/>
</dbReference>
<feature type="compositionally biased region" description="Basic and acidic residues" evidence="4">
    <location>
        <begin position="950"/>
        <end position="968"/>
    </location>
</feature>
<keyword evidence="2" id="KW-0677">Repeat</keyword>
<dbReference type="Proteomes" id="UP001470230">
    <property type="component" value="Unassembled WGS sequence"/>
</dbReference>
<feature type="compositionally biased region" description="Basic and acidic residues" evidence="4">
    <location>
        <begin position="1045"/>
        <end position="1071"/>
    </location>
</feature>
<keyword evidence="3" id="KW-0175">Coiled coil</keyword>
<feature type="region of interest" description="Disordered" evidence="4">
    <location>
        <begin position="903"/>
        <end position="1121"/>
    </location>
</feature>
<dbReference type="EMBL" id="JAPFFF010000021">
    <property type="protein sequence ID" value="KAK8854289.1"/>
    <property type="molecule type" value="Genomic_DNA"/>
</dbReference>
<feature type="compositionally biased region" description="Polar residues" evidence="4">
    <location>
        <begin position="877"/>
        <end position="887"/>
    </location>
</feature>
<keyword evidence="1" id="KW-0880">Kelch repeat</keyword>
<feature type="domain" description="DH" evidence="5">
    <location>
        <begin position="197"/>
        <end position="376"/>
    </location>
</feature>
<feature type="compositionally biased region" description="Low complexity" evidence="4">
    <location>
        <begin position="836"/>
        <end position="847"/>
    </location>
</feature>
<evidence type="ECO:0000256" key="4">
    <source>
        <dbReference type="SAM" id="MobiDB-lite"/>
    </source>
</evidence>
<reference evidence="6 7" key="1">
    <citation type="submission" date="2024-04" db="EMBL/GenBank/DDBJ databases">
        <title>Tritrichomonas musculus Genome.</title>
        <authorList>
            <person name="Alves-Ferreira E."/>
            <person name="Grigg M."/>
            <person name="Lorenzi H."/>
            <person name="Galac M."/>
        </authorList>
    </citation>
    <scope>NUCLEOTIDE SEQUENCE [LARGE SCALE GENOMIC DNA]</scope>
    <source>
        <strain evidence="6 7">EAF2021</strain>
    </source>
</reference>
<gene>
    <name evidence="6" type="ORF">M9Y10_016848</name>
</gene>
<feature type="compositionally biased region" description="Polar residues" evidence="4">
    <location>
        <begin position="976"/>
        <end position="988"/>
    </location>
</feature>
<proteinExistence type="predicted"/>
<dbReference type="Pfam" id="PF00621">
    <property type="entry name" value="RhoGEF"/>
    <property type="match status" value="1"/>
</dbReference>
<feature type="compositionally biased region" description="Polar residues" evidence="4">
    <location>
        <begin position="853"/>
        <end position="862"/>
    </location>
</feature>
<dbReference type="Gene3D" id="1.20.900.10">
    <property type="entry name" value="Dbl homology (DH) domain"/>
    <property type="match status" value="1"/>
</dbReference>
<accession>A0ABR2HXB2</accession>
<feature type="compositionally biased region" description="Polar residues" evidence="4">
    <location>
        <begin position="911"/>
        <end position="922"/>
    </location>
</feature>
<comment type="caution">
    <text evidence="6">The sequence shown here is derived from an EMBL/GenBank/DDBJ whole genome shotgun (WGS) entry which is preliminary data.</text>
</comment>
<dbReference type="PANTHER" id="PTHR46093:SF18">
    <property type="entry name" value="FIBRONECTIN TYPE-III DOMAIN-CONTAINING PROTEIN"/>
    <property type="match status" value="1"/>
</dbReference>
<evidence type="ECO:0000313" key="6">
    <source>
        <dbReference type="EMBL" id="KAK8854289.1"/>
    </source>
</evidence>
<evidence type="ECO:0000259" key="5">
    <source>
        <dbReference type="PROSITE" id="PS50010"/>
    </source>
</evidence>
<dbReference type="SUPFAM" id="SSF48065">
    <property type="entry name" value="DBL homology domain (DH-domain)"/>
    <property type="match status" value="1"/>
</dbReference>
<dbReference type="InterPro" id="IPR015915">
    <property type="entry name" value="Kelch-typ_b-propeller"/>
</dbReference>
<sequence>MSTCVCIHRWQKPNEFVPSKDLESKTAAQIKDYLKAKDEILLISTPLYRKPLEPDTVPLNEYKQLILIEGKTLSKYPPTNFNLTILPKTNLNTNSLTFSIKTQFTEHTFPEMSVDYNPSSCKTVSDLIPLASKLFNIGCEDAKFFKSENDNETDLDSNYSVSEMLDLSINQIKLNQTTPLFTFSCKIPDDTLSSISKRCQISSEVISSEESFVADLFQLDQFYKKRITNSKIFDKIQLKFIFRDVPCIVDTHKRLLGELKRITVNYASEFGPVFLNFVDSFKVSLSFISNYNAVDEMIKNKLTRSDALARFREIEDQNESGKTFMSYYITPVQRYPRYPLLIRDLLKYTPDFHPDKPYLAKALNEIDSANKSLDQAAHKIKQLVEIEEIEKITNHCIAEDGREFVIQKPVKISKPKNQSGILYLFNDIVFLAIKTKKGQSIIFGDDNNQFIQVTEFQFCNGRPTADSIIANIFQKEYVLTFESYSEKSVWMDSFNKVRTNQLSNINDKNKFAKWTDIEMGEQIYPLSGHDGILFKKKAYFTGGMNQNNAYNTNVIIYDIDNDKWSSQDASSLPQRSFHTMVPYKDYMYLLFGQGPKNILGDIWRSQGGDWSKVAAPTTNLRYGHTTVLYNDKFYIFGGRNGEKLLNDVLIFNPEKNEFKHVKPAEGSKTPSGRYYHSATVYHDEMIIYGGKTSKGVSSDMYSFNFTTKEWKQFSDIKLKSRFSHKSVVLSQDYLFIIGGFQKNYMPANTVVISLEDNKILTDFTEYGNIPFYVSKFAFVQLTENRALLYGGVDSASKVSFSSSYIIDTEEGFDSEREYVEVKPKSRDRIKYSIGLSTNNSDSENSTTPEIKAKSNTRSTNDLADTDKKKIEEDQKNSRNSVQLGTHSQNELMAELQKNKLFKEKDKKRSLKNSQEETCSSPDLTRCESVKSVSSSHFKTHSSKKSILNPSDDHDIQNMKKKHLETSQDKRKRANTVVPSLSSNYTNEAKSSDSSNDDETDNNDETENSDNNETEKIEETEKEKEKEEEEEEKIEEIEKEEENEKIEETEKADESEKIIEPETPKTEKRDLNARNSYSSANEKKQVSTSTPLDHPSTHSCSSHPLPPSKLDIKSPPLRSISRPPVQSAILKNSSPVQSDFVPDPDIKLSSTFNENDFCRKFGIDISELSLLQRQQMVMKAKNAFNLFIENEGLENQIKSFKKNGSLVLKVSDVSKKTHILYFSAEDAFDAILQKINQVLGKEISTDDLVVQLPNDTATELSKESFEEKKSKMIDENLPYLKVVEN</sequence>
<dbReference type="Pfam" id="PF24681">
    <property type="entry name" value="Kelch_KLHDC2_KLHL20_DRC7"/>
    <property type="match status" value="1"/>
</dbReference>
<name>A0ABR2HXB2_9EUKA</name>
<feature type="compositionally biased region" description="Polar residues" evidence="4">
    <location>
        <begin position="1072"/>
        <end position="1101"/>
    </location>
</feature>
<evidence type="ECO:0000256" key="1">
    <source>
        <dbReference type="ARBA" id="ARBA00022441"/>
    </source>
</evidence>
<feature type="compositionally biased region" description="Acidic residues" evidence="4">
    <location>
        <begin position="1025"/>
        <end position="1044"/>
    </location>
</feature>
<dbReference type="InterPro" id="IPR035899">
    <property type="entry name" value="DBL_dom_sf"/>
</dbReference>